<dbReference type="Proteomes" id="UP000282076">
    <property type="component" value="Unassembled WGS sequence"/>
</dbReference>
<comment type="caution">
    <text evidence="1">The sequence shown here is derived from an EMBL/GenBank/DDBJ whole genome shotgun (WGS) entry which is preliminary data.</text>
</comment>
<evidence type="ECO:0000313" key="2">
    <source>
        <dbReference type="Proteomes" id="UP000282076"/>
    </source>
</evidence>
<dbReference type="EMBL" id="RBZM01000006">
    <property type="protein sequence ID" value="RKP52894.1"/>
    <property type="molecule type" value="Genomic_DNA"/>
</dbReference>
<protein>
    <recommendedName>
        <fullName evidence="3">Glycoside hydrolase</fullName>
    </recommendedName>
</protein>
<dbReference type="AlphaFoldDB" id="A0A494XXS5"/>
<organism evidence="1 2">
    <name type="scientific">Cohnella endophytica</name>
    <dbReference type="NCBI Taxonomy" id="2419778"/>
    <lineage>
        <taxon>Bacteria</taxon>
        <taxon>Bacillati</taxon>
        <taxon>Bacillota</taxon>
        <taxon>Bacilli</taxon>
        <taxon>Bacillales</taxon>
        <taxon>Paenibacillaceae</taxon>
        <taxon>Cohnella</taxon>
    </lineage>
</organism>
<keyword evidence="2" id="KW-1185">Reference proteome</keyword>
<dbReference type="Pfam" id="PF17132">
    <property type="entry name" value="Glyco_hydro_106"/>
    <property type="match status" value="1"/>
</dbReference>
<evidence type="ECO:0000313" key="1">
    <source>
        <dbReference type="EMBL" id="RKP52894.1"/>
    </source>
</evidence>
<dbReference type="OrthoDB" id="9761519at2"/>
<accession>A0A494XXS5</accession>
<evidence type="ECO:0008006" key="3">
    <source>
        <dbReference type="Google" id="ProtNLM"/>
    </source>
</evidence>
<dbReference type="PANTHER" id="PTHR36848">
    <property type="entry name" value="DNA-BINDING PROTEIN (PUTATIVE SECRETED PROTEIN)-RELATED"/>
    <property type="match status" value="1"/>
</dbReference>
<dbReference type="InterPro" id="IPR053161">
    <property type="entry name" value="Ulvan_degrading_GH"/>
</dbReference>
<gene>
    <name evidence="1" type="ORF">D7Z26_14155</name>
</gene>
<name>A0A494XXS5_9BACL</name>
<dbReference type="RefSeq" id="WP_120977638.1">
    <property type="nucleotide sequence ID" value="NZ_RBZM01000006.1"/>
</dbReference>
<reference evidence="1 2" key="1">
    <citation type="submission" date="2018-10" db="EMBL/GenBank/DDBJ databases">
        <title>Cohnella sp. M2MS4P-1, whole genome shotgun sequence.</title>
        <authorList>
            <person name="Tuo L."/>
        </authorList>
    </citation>
    <scope>NUCLEOTIDE SEQUENCE [LARGE SCALE GENOMIC DNA]</scope>
    <source>
        <strain evidence="1 2">M2MS4P-1</strain>
    </source>
</reference>
<dbReference type="PANTHER" id="PTHR36848:SF2">
    <property type="entry name" value="SECRETED PROTEIN"/>
    <property type="match status" value="1"/>
</dbReference>
<proteinExistence type="predicted"/>
<sequence length="970" mass="110900">MDKQLFNSPSVDFRPVPFWSWNGKLSKERLLQQIHSMQEAGMGGFFMHARSGLSTPYLQEDWFACVKSCVDEADLLGMKAWIYDENGWPSGYAGGAVPRMDRAFRAKALVMEAVQRAEDDEYRLIASRPAEDGKAANYYYEWVQPLGQERFELASYVDLLHPQVTQAFIESTHNRYKDEVGHDFAGTIPGVFSDEACALLWLDPSRPALPWTEGFAAIFYNSYGYDLIPLIHYLFIEEESYKKVRYDYWRLVMDLFAENYAKAVYQWCEAEGLFFTGHLMAEDNLVYQMEWVGDVMRQYEYMHIPGLDHLGRQIHKSSMELSEASYTTVLSAKQVSSIAHQLGKERCLSELFACAGQGFDPGLQKWMIDWHLVHGINLFSPHLLPYSFAGEGKRDYPPTIGPQQPWWKDYKVLSDYQARMCYALTRGKRVAHLLVLHPIESAFAEYSPLNANSVNQKNADLERLSLLLLDHHLDFDFGNEHFMGRYGEVTEDGIRVGGCVYRTVIIPDCSRFRPSTLRLLQLFAEKGGKIWATTALEELRNGMPDINGLAIHPFSVSELAVEYPQGAVIEGADSRHIWMHERIDGDDKLFFMANLYLSHEPVQVTIKLEGYVKPLQLNAETGETLEVPFLHQENKTIIEWVFLPKQSLLIQAVPCEVQLKSAISGKKRTNHRSAASAAFTFKPLDLNTVVLDTFFRKNQADLQWEASASLAHWRRNQQSEVSGEQYKAYFAVDDQALSIPLYAVVEAQLGNRISCNGQDLQRSSLTWLDADWICYEIPRDLLIAGDNSLELELIGNTCGLMENIYVIGEFQVYFTGEGLPLIVKPDYSSLRAGNLTDQGFPFYAGRMELLTLLNIEDYGVDPEEEKWCIRISQSSIASAVLWVNGVECGVRAWDPWEWEINKAELGNSCELRLVISNTLRNLIGPHHYQNDDQLNFITPSHFWDMDHWSEERILVPFGVDKLYLEKEILE</sequence>